<reference evidence="4 5" key="1">
    <citation type="submission" date="2024-07" db="EMBL/GenBank/DDBJ databases">
        <authorList>
            <person name="Akdeniz Z."/>
        </authorList>
    </citation>
    <scope>NUCLEOTIDE SEQUENCE [LARGE SCALE GENOMIC DNA]</scope>
</reference>
<dbReference type="Proteomes" id="UP001642409">
    <property type="component" value="Unassembled WGS sequence"/>
</dbReference>
<evidence type="ECO:0000256" key="1">
    <source>
        <dbReference type="ARBA" id="ARBA00022598"/>
    </source>
</evidence>
<proteinExistence type="predicted"/>
<evidence type="ECO:0000313" key="5">
    <source>
        <dbReference type="Proteomes" id="UP001642409"/>
    </source>
</evidence>
<dbReference type="PANTHER" id="PTHR12241">
    <property type="entry name" value="TUBULIN POLYGLUTAMYLASE"/>
    <property type="match status" value="1"/>
</dbReference>
<dbReference type="PROSITE" id="PS51221">
    <property type="entry name" value="TTL"/>
    <property type="match status" value="1"/>
</dbReference>
<evidence type="ECO:0000256" key="2">
    <source>
        <dbReference type="ARBA" id="ARBA00022741"/>
    </source>
</evidence>
<dbReference type="SUPFAM" id="SSF56059">
    <property type="entry name" value="Glutathione synthetase ATP-binding domain-like"/>
    <property type="match status" value="1"/>
</dbReference>
<keyword evidence="2" id="KW-0547">Nucleotide-binding</keyword>
<gene>
    <name evidence="4" type="ORF">HINF_LOCUS967</name>
</gene>
<dbReference type="GO" id="GO:0016874">
    <property type="term" value="F:ligase activity"/>
    <property type="evidence" value="ECO:0007669"/>
    <property type="project" value="UniProtKB-KW"/>
</dbReference>
<name>A0ABP1GFZ0_9EUKA</name>
<dbReference type="EMBL" id="CAXDID020000002">
    <property type="protein sequence ID" value="CAL5971027.1"/>
    <property type="molecule type" value="Genomic_DNA"/>
</dbReference>
<accession>A0ABP1GFZ0</accession>
<protein>
    <submittedName>
        <fullName evidence="4">Tubulin_tyrosine ligase</fullName>
    </submittedName>
</protein>
<keyword evidence="5" id="KW-1185">Reference proteome</keyword>
<dbReference type="Gene3D" id="3.30.470.20">
    <property type="entry name" value="ATP-grasp fold, B domain"/>
    <property type="match status" value="1"/>
</dbReference>
<keyword evidence="3" id="KW-0067">ATP-binding</keyword>
<organism evidence="4 5">
    <name type="scientific">Hexamita inflata</name>
    <dbReference type="NCBI Taxonomy" id="28002"/>
    <lineage>
        <taxon>Eukaryota</taxon>
        <taxon>Metamonada</taxon>
        <taxon>Diplomonadida</taxon>
        <taxon>Hexamitidae</taxon>
        <taxon>Hexamitinae</taxon>
        <taxon>Hexamita</taxon>
    </lineage>
</organism>
<dbReference type="InterPro" id="IPR004344">
    <property type="entry name" value="TTL/TTLL_fam"/>
</dbReference>
<evidence type="ECO:0000256" key="3">
    <source>
        <dbReference type="ARBA" id="ARBA00022840"/>
    </source>
</evidence>
<evidence type="ECO:0000313" key="4">
    <source>
        <dbReference type="EMBL" id="CAL5971027.1"/>
    </source>
</evidence>
<sequence>MNRIPGSTAFSKDILAHAVNYQMQFSPLVLTPDTYIVPEHKNKVKQLNQTLIQKPINGMKGKGIKIGTVDEIDLNMTSVVQIYENTLLYNKHKFDLRYYVLITSVDPLICYYYQNGDVRVAKKLYTESNFSDPQIHLTNGFINNMNEDANYKTDSGDFGSFNTSTLFKQMESNPRIFGQHNINTTQLKLKIEEAITKTLISVYPELVHFSKPVRLHRFPKTMFQIFGFDLFITPHLDVKLFEVNSNPGFYQVNNIHPNFNGNEVVSDALQLIGVRINVNESSINIPVLNSKDGNYQKETYTKEEDLELIDYTSATIFEKKCVQQIMDEETRIGGFTRIKFENYLNEFRDGTVLTNTVYKIVQQGLPIINE</sequence>
<comment type="caution">
    <text evidence="4">The sequence shown here is derived from an EMBL/GenBank/DDBJ whole genome shotgun (WGS) entry which is preliminary data.</text>
</comment>
<keyword evidence="1 4" id="KW-0436">Ligase</keyword>
<dbReference type="Pfam" id="PF03133">
    <property type="entry name" value="TTL"/>
    <property type="match status" value="1"/>
</dbReference>